<evidence type="ECO:0000313" key="3">
    <source>
        <dbReference type="Proteomes" id="UP000054560"/>
    </source>
</evidence>
<protein>
    <submittedName>
        <fullName evidence="2">Uncharacterized protein</fullName>
    </submittedName>
</protein>
<proteinExistence type="predicted"/>
<feature type="compositionally biased region" description="Acidic residues" evidence="1">
    <location>
        <begin position="16"/>
        <end position="28"/>
    </location>
</feature>
<dbReference type="EMBL" id="KQ242407">
    <property type="protein sequence ID" value="KNC78876.1"/>
    <property type="molecule type" value="Genomic_DNA"/>
</dbReference>
<feature type="non-terminal residue" evidence="2">
    <location>
        <position position="1"/>
    </location>
</feature>
<feature type="compositionally biased region" description="Polar residues" evidence="1">
    <location>
        <begin position="33"/>
        <end position="42"/>
    </location>
</feature>
<evidence type="ECO:0000313" key="2">
    <source>
        <dbReference type="EMBL" id="KNC78876.1"/>
    </source>
</evidence>
<evidence type="ECO:0000256" key="1">
    <source>
        <dbReference type="SAM" id="MobiDB-lite"/>
    </source>
</evidence>
<feature type="region of interest" description="Disordered" evidence="1">
    <location>
        <begin position="1"/>
        <end position="239"/>
    </location>
</feature>
<feature type="compositionally biased region" description="Polar residues" evidence="1">
    <location>
        <begin position="58"/>
        <end position="70"/>
    </location>
</feature>
<keyword evidence="3" id="KW-1185">Reference proteome</keyword>
<dbReference type="RefSeq" id="XP_014152778.1">
    <property type="nucleotide sequence ID" value="XM_014297303.1"/>
</dbReference>
<sequence length="239" mass="25547">STIRQRPSTNSVSSDESGDNNNSDDDEEFTKPQPINTQQMAQPKQPIERKEDALPKPFSTSSLLSSTAEQTTTAHTHTAKPRSHSITAVEATDRGRANDTTRTSAYATNPLMHSEGGADSNLSYAHAHTHTHTHAHVNTNTTRTSPLTTNSRAPYTRQPSLEQSHLSQQHKPVSTLSTVEETASNGPGGGGGGSYKQTDRPKNGPTNELGPKANAGSKRGMADAGYKGNLPTEIDYASM</sequence>
<feature type="compositionally biased region" description="Polar residues" evidence="1">
    <location>
        <begin position="157"/>
        <end position="185"/>
    </location>
</feature>
<dbReference type="GeneID" id="25909218"/>
<dbReference type="AlphaFoldDB" id="A0A0L0FQQ4"/>
<gene>
    <name evidence="2" type="ORF">SARC_08714</name>
</gene>
<reference evidence="2 3" key="1">
    <citation type="submission" date="2011-02" db="EMBL/GenBank/DDBJ databases">
        <title>The Genome Sequence of Sphaeroforma arctica JP610.</title>
        <authorList>
            <consortium name="The Broad Institute Genome Sequencing Platform"/>
            <person name="Russ C."/>
            <person name="Cuomo C."/>
            <person name="Young S.K."/>
            <person name="Zeng Q."/>
            <person name="Gargeya S."/>
            <person name="Alvarado L."/>
            <person name="Berlin A."/>
            <person name="Chapman S.B."/>
            <person name="Chen Z."/>
            <person name="Freedman E."/>
            <person name="Gellesch M."/>
            <person name="Goldberg J."/>
            <person name="Griggs A."/>
            <person name="Gujja S."/>
            <person name="Heilman E."/>
            <person name="Heiman D."/>
            <person name="Howarth C."/>
            <person name="Mehta T."/>
            <person name="Neiman D."/>
            <person name="Pearson M."/>
            <person name="Roberts A."/>
            <person name="Saif S."/>
            <person name="Shea T."/>
            <person name="Shenoy N."/>
            <person name="Sisk P."/>
            <person name="Stolte C."/>
            <person name="Sykes S."/>
            <person name="White J."/>
            <person name="Yandava C."/>
            <person name="Burger G."/>
            <person name="Gray M.W."/>
            <person name="Holland P.W.H."/>
            <person name="King N."/>
            <person name="Lang F.B.F."/>
            <person name="Roger A.J."/>
            <person name="Ruiz-Trillo I."/>
            <person name="Haas B."/>
            <person name="Nusbaum C."/>
            <person name="Birren B."/>
        </authorList>
    </citation>
    <scope>NUCLEOTIDE SEQUENCE [LARGE SCALE GENOMIC DNA]</scope>
    <source>
        <strain evidence="2 3">JP610</strain>
    </source>
</reference>
<name>A0A0L0FQQ4_9EUKA</name>
<dbReference type="Proteomes" id="UP000054560">
    <property type="component" value="Unassembled WGS sequence"/>
</dbReference>
<organism evidence="2 3">
    <name type="scientific">Sphaeroforma arctica JP610</name>
    <dbReference type="NCBI Taxonomy" id="667725"/>
    <lineage>
        <taxon>Eukaryota</taxon>
        <taxon>Ichthyosporea</taxon>
        <taxon>Ichthyophonida</taxon>
        <taxon>Sphaeroforma</taxon>
    </lineage>
</organism>
<accession>A0A0L0FQQ4</accession>
<feature type="compositionally biased region" description="Low complexity" evidence="1">
    <location>
        <begin position="136"/>
        <end position="152"/>
    </location>
</feature>